<dbReference type="PANTHER" id="PTHR43630">
    <property type="entry name" value="POLY-BETA-1,6-N-ACETYL-D-GLUCOSAMINE SYNTHASE"/>
    <property type="match status" value="1"/>
</dbReference>
<keyword evidence="3" id="KW-1185">Reference proteome</keyword>
<dbReference type="Pfam" id="PF00535">
    <property type="entry name" value="Glycos_transf_2"/>
    <property type="match status" value="1"/>
</dbReference>
<accession>A0ABR7IJW9</accession>
<dbReference type="PANTHER" id="PTHR43630:SF2">
    <property type="entry name" value="GLYCOSYLTRANSFERASE"/>
    <property type="match status" value="1"/>
</dbReference>
<dbReference type="Gene3D" id="1.25.40.10">
    <property type="entry name" value="Tetratricopeptide repeat domain"/>
    <property type="match status" value="1"/>
</dbReference>
<dbReference type="InterPro" id="IPR029044">
    <property type="entry name" value="Nucleotide-diphossugar_trans"/>
</dbReference>
<protein>
    <submittedName>
        <fullName evidence="2">Glycosyltransferase</fullName>
    </submittedName>
</protein>
<dbReference type="SUPFAM" id="SSF53448">
    <property type="entry name" value="Nucleotide-diphospho-sugar transferases"/>
    <property type="match status" value="1"/>
</dbReference>
<feature type="domain" description="Glycosyltransferase 2-like" evidence="1">
    <location>
        <begin position="1"/>
        <end position="88"/>
    </location>
</feature>
<evidence type="ECO:0000313" key="2">
    <source>
        <dbReference type="EMBL" id="MBC5780245.1"/>
    </source>
</evidence>
<evidence type="ECO:0000313" key="3">
    <source>
        <dbReference type="Proteomes" id="UP000649826"/>
    </source>
</evidence>
<dbReference type="Proteomes" id="UP000649826">
    <property type="component" value="Unassembled WGS sequence"/>
</dbReference>
<dbReference type="EMBL" id="JACOQG010000019">
    <property type="protein sequence ID" value="MBC5780245.1"/>
    <property type="molecule type" value="Genomic_DNA"/>
</dbReference>
<evidence type="ECO:0000259" key="1">
    <source>
        <dbReference type="Pfam" id="PF00535"/>
    </source>
</evidence>
<gene>
    <name evidence="2" type="ORF">H8Z82_11410</name>
</gene>
<name>A0ABR7IJW9_9FIRM</name>
<reference evidence="2 3" key="1">
    <citation type="submission" date="2020-08" db="EMBL/GenBank/DDBJ databases">
        <title>Genome public.</title>
        <authorList>
            <person name="Liu C."/>
            <person name="Sun Q."/>
        </authorList>
    </citation>
    <scope>NUCLEOTIDE SEQUENCE [LARGE SCALE GENOMIC DNA]</scope>
    <source>
        <strain evidence="2 3">M29</strain>
    </source>
</reference>
<sequence>MIVKNEADVLPRILSLMTDIADHILIADTGSVDQTKEIACKYGAQVFDFPWCEDFSAARNFLLEKVHTDYWMWLDADDLITPANLTLLSSLKTSLPSDTDIVMMKYITAFHTDQSPAFSYYRERILKTSCNFRWCGKVHEAIILSGKLLYSPIQIEHRKIKISDPDRNLRIYQHMLENAEVLDSRQEFYYGKELFYHKLYRESAAVFLHFLENPEAWQENQLDACLQLCYCYRALGENDKAMNILFKSFQFDVPRAEICYELGNLFLEKSAFISAVYWYQQALNAPYCEQNGGFFIPDCHDFLPLVQLCVCYDKLGQYKTSFDCLQTAAKIHPDEPCIIQNQQYFSHKHGFS</sequence>
<dbReference type="Gene3D" id="3.90.550.10">
    <property type="entry name" value="Spore Coat Polysaccharide Biosynthesis Protein SpsA, Chain A"/>
    <property type="match status" value="1"/>
</dbReference>
<dbReference type="InterPro" id="IPR011990">
    <property type="entry name" value="TPR-like_helical_dom_sf"/>
</dbReference>
<dbReference type="InterPro" id="IPR001173">
    <property type="entry name" value="Glyco_trans_2-like"/>
</dbReference>
<dbReference type="SUPFAM" id="SSF48452">
    <property type="entry name" value="TPR-like"/>
    <property type="match status" value="1"/>
</dbReference>
<organism evidence="2 3">
    <name type="scientific">Blautia difficilis</name>
    <dbReference type="NCBI Taxonomy" id="2763027"/>
    <lineage>
        <taxon>Bacteria</taxon>
        <taxon>Bacillati</taxon>
        <taxon>Bacillota</taxon>
        <taxon>Clostridia</taxon>
        <taxon>Lachnospirales</taxon>
        <taxon>Lachnospiraceae</taxon>
        <taxon>Blautia</taxon>
    </lineage>
</organism>
<proteinExistence type="predicted"/>
<comment type="caution">
    <text evidence="2">The sequence shown here is derived from an EMBL/GenBank/DDBJ whole genome shotgun (WGS) entry which is preliminary data.</text>
</comment>